<keyword evidence="8 17" id="KW-0808">Transferase</keyword>
<keyword evidence="11 17" id="KW-0418">Kinase</keyword>
<gene>
    <name evidence="17" type="ORF">ACFSC0_18300</name>
</gene>
<dbReference type="InterPro" id="IPR000700">
    <property type="entry name" value="PAS-assoc_C"/>
</dbReference>
<evidence type="ECO:0000256" key="7">
    <source>
        <dbReference type="ARBA" id="ARBA00022643"/>
    </source>
</evidence>
<dbReference type="InterPro" id="IPR013656">
    <property type="entry name" value="PAS_4"/>
</dbReference>
<keyword evidence="14" id="KW-0843">Virulence</keyword>
<dbReference type="EMBL" id="JBHUEY010000006">
    <property type="protein sequence ID" value="MFD1785357.1"/>
    <property type="molecule type" value="Genomic_DNA"/>
</dbReference>
<dbReference type="SMART" id="SM00086">
    <property type="entry name" value="PAC"/>
    <property type="match status" value="1"/>
</dbReference>
<evidence type="ECO:0000256" key="12">
    <source>
        <dbReference type="ARBA" id="ARBA00022840"/>
    </source>
</evidence>
<dbReference type="CDD" id="cd00130">
    <property type="entry name" value="PAS"/>
    <property type="match status" value="2"/>
</dbReference>
<dbReference type="Proteomes" id="UP001597237">
    <property type="component" value="Unassembled WGS sequence"/>
</dbReference>
<evidence type="ECO:0000256" key="13">
    <source>
        <dbReference type="ARBA" id="ARBA00022991"/>
    </source>
</evidence>
<keyword evidence="15" id="KW-0675">Receptor</keyword>
<dbReference type="Pfam" id="PF07536">
    <property type="entry name" value="HWE_HK"/>
    <property type="match status" value="1"/>
</dbReference>
<evidence type="ECO:0000256" key="11">
    <source>
        <dbReference type="ARBA" id="ARBA00022777"/>
    </source>
</evidence>
<keyword evidence="6" id="KW-0285">Flavoprotein</keyword>
<dbReference type="Pfam" id="PF08447">
    <property type="entry name" value="PAS_3"/>
    <property type="match status" value="1"/>
</dbReference>
<evidence type="ECO:0000256" key="14">
    <source>
        <dbReference type="ARBA" id="ARBA00023026"/>
    </source>
</evidence>
<dbReference type="InterPro" id="IPR036890">
    <property type="entry name" value="HATPase_C_sf"/>
</dbReference>
<sequence>MDAGLIITGPAFLAGGGEMGERIRRHDWRSTPLGAPEGWPAPLQTAVGLILAAPQPMMIWWGQALVQIYNDGYAHILGPRHPEALGQPAEACWAERWPLMDLAVRRAMAGHGGPVGETQDLAPIYDAAAPGQVGGVMAIRRPTPPAPSRADAIIAAISEGCVVLDRDLIITEINPEGLRMDGRPASEIVGRRYSEAWPALVGSPLEGAYKQVRETASPVYLQHHYVDARHDAWLEVRLYPVQDGVAFLFRDVTSAKRAADALRESEGRLRLAQEAGGVGAYDWNLKTGELYASDVAKRLWGMAPDFPLTLDYAVSLIHPEDRPNSMPVTDRPLEEMVGQAEYRILRADTGEVRWMSRHVEIVRDEEGRPERVVGAITDITDRKRLMEHQQLLINELNHRVKNTLATVQSILNQTLRRGHSPEELKALFTSRLLALSAAHDVLTKANWERAALCDIVTGALTPFQGPELPRVRITGPQVLLAPNVALAIAMALHELATNAAKYGALSNAAGVVALEWTFGGAERPVLELVWREQDGPAVTPPATRGFGSRLLQQGLAGELGSPAELDFRPEGLVCRMRTAHVLEAAG</sequence>
<evidence type="ECO:0000256" key="8">
    <source>
        <dbReference type="ARBA" id="ARBA00022679"/>
    </source>
</evidence>
<keyword evidence="13" id="KW-0157">Chromophore</keyword>
<dbReference type="EC" id="2.7.13.3" evidence="2"/>
<reference evidence="18" key="1">
    <citation type="journal article" date="2019" name="Int. J. Syst. Evol. Microbiol.">
        <title>The Global Catalogue of Microorganisms (GCM) 10K type strain sequencing project: providing services to taxonomists for standard genome sequencing and annotation.</title>
        <authorList>
            <consortium name="The Broad Institute Genomics Platform"/>
            <consortium name="The Broad Institute Genome Sequencing Center for Infectious Disease"/>
            <person name="Wu L."/>
            <person name="Ma J."/>
        </authorList>
    </citation>
    <scope>NUCLEOTIDE SEQUENCE [LARGE SCALE GENOMIC DNA]</scope>
    <source>
        <strain evidence="18">DFY28</strain>
    </source>
</reference>
<organism evidence="17 18">
    <name type="scientific">Phenylobacterium terrae</name>
    <dbReference type="NCBI Taxonomy" id="2665495"/>
    <lineage>
        <taxon>Bacteria</taxon>
        <taxon>Pseudomonadati</taxon>
        <taxon>Pseudomonadota</taxon>
        <taxon>Alphaproteobacteria</taxon>
        <taxon>Caulobacterales</taxon>
        <taxon>Caulobacteraceae</taxon>
        <taxon>Phenylobacterium</taxon>
    </lineage>
</organism>
<evidence type="ECO:0000313" key="17">
    <source>
        <dbReference type="EMBL" id="MFD1785357.1"/>
    </source>
</evidence>
<dbReference type="Gene3D" id="2.10.70.100">
    <property type="match status" value="1"/>
</dbReference>
<dbReference type="SMART" id="SM00911">
    <property type="entry name" value="HWE_HK"/>
    <property type="match status" value="1"/>
</dbReference>
<dbReference type="InterPro" id="IPR013655">
    <property type="entry name" value="PAS_fold_3"/>
</dbReference>
<evidence type="ECO:0000256" key="10">
    <source>
        <dbReference type="ARBA" id="ARBA00022741"/>
    </source>
</evidence>
<keyword evidence="9" id="KW-0677">Repeat</keyword>
<proteinExistence type="predicted"/>
<evidence type="ECO:0000313" key="18">
    <source>
        <dbReference type="Proteomes" id="UP001597237"/>
    </source>
</evidence>
<dbReference type="GO" id="GO:0004673">
    <property type="term" value="F:protein histidine kinase activity"/>
    <property type="evidence" value="ECO:0007669"/>
    <property type="project" value="UniProtKB-EC"/>
</dbReference>
<dbReference type="InterPro" id="IPR035965">
    <property type="entry name" value="PAS-like_dom_sf"/>
</dbReference>
<dbReference type="Gene3D" id="3.30.450.20">
    <property type="entry name" value="PAS domain"/>
    <property type="match status" value="2"/>
</dbReference>
<evidence type="ECO:0000256" key="15">
    <source>
        <dbReference type="ARBA" id="ARBA00023170"/>
    </source>
</evidence>
<dbReference type="NCBIfam" id="TIGR00229">
    <property type="entry name" value="sensory_box"/>
    <property type="match status" value="1"/>
</dbReference>
<evidence type="ECO:0000256" key="2">
    <source>
        <dbReference type="ARBA" id="ARBA00012438"/>
    </source>
</evidence>
<dbReference type="InterPro" id="IPR001610">
    <property type="entry name" value="PAC"/>
</dbReference>
<dbReference type="InterPro" id="IPR011102">
    <property type="entry name" value="Sig_transdc_His_kinase_HWE"/>
</dbReference>
<evidence type="ECO:0000256" key="6">
    <source>
        <dbReference type="ARBA" id="ARBA00022630"/>
    </source>
</evidence>
<keyword evidence="18" id="KW-1185">Reference proteome</keyword>
<dbReference type="RefSeq" id="WP_377284162.1">
    <property type="nucleotide sequence ID" value="NZ_JBHRSI010000013.1"/>
</dbReference>
<dbReference type="Pfam" id="PF08448">
    <property type="entry name" value="PAS_4"/>
    <property type="match status" value="1"/>
</dbReference>
<keyword evidence="12" id="KW-0067">ATP-binding</keyword>
<protein>
    <recommendedName>
        <fullName evidence="2">histidine kinase</fullName>
        <ecNumber evidence="2">2.7.13.3</ecNumber>
    </recommendedName>
</protein>
<dbReference type="InterPro" id="IPR000014">
    <property type="entry name" value="PAS"/>
</dbReference>
<feature type="domain" description="PAC" evidence="16">
    <location>
        <begin position="338"/>
        <end position="391"/>
    </location>
</feature>
<dbReference type="Gene3D" id="3.30.565.10">
    <property type="entry name" value="Histidine kinase-like ATPase, C-terminal domain"/>
    <property type="match status" value="1"/>
</dbReference>
<evidence type="ECO:0000256" key="5">
    <source>
        <dbReference type="ARBA" id="ARBA00022606"/>
    </source>
</evidence>
<dbReference type="PANTHER" id="PTHR41523:SF7">
    <property type="entry name" value="HISTIDINE KINASE"/>
    <property type="match status" value="1"/>
</dbReference>
<dbReference type="PROSITE" id="PS50113">
    <property type="entry name" value="PAC"/>
    <property type="match status" value="1"/>
</dbReference>
<dbReference type="SUPFAM" id="SSF55785">
    <property type="entry name" value="PYP-like sensor domain (PAS domain)"/>
    <property type="match status" value="2"/>
</dbReference>
<evidence type="ECO:0000256" key="1">
    <source>
        <dbReference type="ARBA" id="ARBA00000085"/>
    </source>
</evidence>
<accession>A0ABW4N5F7</accession>
<evidence type="ECO:0000256" key="4">
    <source>
        <dbReference type="ARBA" id="ARBA00022553"/>
    </source>
</evidence>
<evidence type="ECO:0000256" key="9">
    <source>
        <dbReference type="ARBA" id="ARBA00022737"/>
    </source>
</evidence>
<dbReference type="SMART" id="SM00091">
    <property type="entry name" value="PAS"/>
    <property type="match status" value="3"/>
</dbReference>
<keyword evidence="3" id="KW-0600">Photoreceptor protein</keyword>
<keyword evidence="5" id="KW-0716">Sensory transduction</keyword>
<name>A0ABW4N5F7_9CAUL</name>
<dbReference type="PANTHER" id="PTHR41523">
    <property type="entry name" value="TWO-COMPONENT SYSTEM SENSOR PROTEIN"/>
    <property type="match status" value="1"/>
</dbReference>
<evidence type="ECO:0000259" key="16">
    <source>
        <dbReference type="PROSITE" id="PS50113"/>
    </source>
</evidence>
<keyword evidence="7" id="KW-0288">FMN</keyword>
<evidence type="ECO:0000256" key="3">
    <source>
        <dbReference type="ARBA" id="ARBA00022543"/>
    </source>
</evidence>
<comment type="catalytic activity">
    <reaction evidence="1">
        <text>ATP + protein L-histidine = ADP + protein N-phospho-L-histidine.</text>
        <dbReference type="EC" id="2.7.13.3"/>
    </reaction>
</comment>
<keyword evidence="4" id="KW-0597">Phosphoprotein</keyword>
<keyword evidence="10" id="KW-0547">Nucleotide-binding</keyword>
<comment type="caution">
    <text evidence="17">The sequence shown here is derived from an EMBL/GenBank/DDBJ whole genome shotgun (WGS) entry which is preliminary data.</text>
</comment>